<dbReference type="Proteomes" id="UP000224854">
    <property type="component" value="Unassembled WGS sequence"/>
</dbReference>
<feature type="region of interest" description="Disordered" evidence="1">
    <location>
        <begin position="37"/>
        <end position="76"/>
    </location>
</feature>
<accession>A0A2C5YNY0</accession>
<feature type="region of interest" description="Disordered" evidence="1">
    <location>
        <begin position="272"/>
        <end position="306"/>
    </location>
</feature>
<evidence type="ECO:0000313" key="3">
    <source>
        <dbReference type="Proteomes" id="UP000224854"/>
    </source>
</evidence>
<gene>
    <name evidence="2" type="ORF">CDD82_7911</name>
</gene>
<feature type="compositionally biased region" description="Low complexity" evidence="1">
    <location>
        <begin position="168"/>
        <end position="191"/>
    </location>
</feature>
<reference evidence="2 3" key="1">
    <citation type="submission" date="2017-06" db="EMBL/GenBank/DDBJ databases">
        <title>Ant-infecting Ophiocordyceps genomes reveal a high diversity of potential behavioral manipulation genes and a possible major role for enterotoxins.</title>
        <authorList>
            <person name="De Bekker C."/>
            <person name="Evans H.C."/>
            <person name="Brachmann A."/>
            <person name="Hughes D.P."/>
        </authorList>
    </citation>
    <scope>NUCLEOTIDE SEQUENCE [LARGE SCALE GENOMIC DNA]</scope>
    <source>
        <strain evidence="2 3">1348a</strain>
    </source>
</reference>
<feature type="compositionally biased region" description="Basic and acidic residues" evidence="1">
    <location>
        <begin position="48"/>
        <end position="65"/>
    </location>
</feature>
<proteinExistence type="predicted"/>
<dbReference type="AlphaFoldDB" id="A0A2C5YNY0"/>
<protein>
    <submittedName>
        <fullName evidence="2">Uncharacterized protein</fullName>
    </submittedName>
</protein>
<sequence length="418" mass="46554">MLHQSQQSNNPFADASARIKSFQRLLSTSAHGLNALDSRHGSAAKQHSASETDDSNKENVDRLCQDDYGGEGPDAESVQTTAMAWPNPDMLHTMVKEKLRLQHHGEKPSRSARERSSRARSASSEYPPHGISISRMQSPASAAHVNHLSLSDLSRFGHGNDGLSCLDSSSQASSAQPARAAAEASQNAAASLGHKTSRSFSTWQHDARQVQPRPSYNHYELVDSNDVLPCDSLSQCKSPQLSTADGQEFMAGRQEAVGGRQVSLGWESAESMTKHGQYDGPGDESWCSGSSKADTPPPVNRLSKRKASHFSLRSLSQSLAKRRRLTELHKWAHHVCRDGSRRLSRAYHRWRQQKVLQRQQFEAWKAKRRRERPADALKGKGEGGFGVFSIERSRYGNEDWWKEGVAKYKAPEWMLFQK</sequence>
<feature type="region of interest" description="Disordered" evidence="1">
    <location>
        <begin position="167"/>
        <end position="212"/>
    </location>
</feature>
<comment type="caution">
    <text evidence="2">The sequence shown here is derived from an EMBL/GenBank/DDBJ whole genome shotgun (WGS) entry which is preliminary data.</text>
</comment>
<name>A0A2C5YNY0_9HYPO</name>
<evidence type="ECO:0000256" key="1">
    <source>
        <dbReference type="SAM" id="MobiDB-lite"/>
    </source>
</evidence>
<evidence type="ECO:0000313" key="2">
    <source>
        <dbReference type="EMBL" id="PHH69220.1"/>
    </source>
</evidence>
<dbReference type="OrthoDB" id="4936392at2759"/>
<organism evidence="2 3">
    <name type="scientific">Ophiocordyceps australis</name>
    <dbReference type="NCBI Taxonomy" id="1399860"/>
    <lineage>
        <taxon>Eukaryota</taxon>
        <taxon>Fungi</taxon>
        <taxon>Dikarya</taxon>
        <taxon>Ascomycota</taxon>
        <taxon>Pezizomycotina</taxon>
        <taxon>Sordariomycetes</taxon>
        <taxon>Hypocreomycetidae</taxon>
        <taxon>Hypocreales</taxon>
        <taxon>Ophiocordycipitaceae</taxon>
        <taxon>Ophiocordyceps</taxon>
    </lineage>
</organism>
<dbReference type="EMBL" id="NJEU01000976">
    <property type="protein sequence ID" value="PHH69220.1"/>
    <property type="molecule type" value="Genomic_DNA"/>
</dbReference>
<feature type="compositionally biased region" description="Basic and acidic residues" evidence="1">
    <location>
        <begin position="101"/>
        <end position="117"/>
    </location>
</feature>
<keyword evidence="3" id="KW-1185">Reference proteome</keyword>
<feature type="region of interest" description="Disordered" evidence="1">
    <location>
        <begin position="101"/>
        <end position="131"/>
    </location>
</feature>